<evidence type="ECO:0000313" key="2">
    <source>
        <dbReference type="EMBL" id="MEJ8278773.1"/>
    </source>
</evidence>
<evidence type="ECO:0000259" key="1">
    <source>
        <dbReference type="Pfam" id="PF13302"/>
    </source>
</evidence>
<dbReference type="GO" id="GO:0016740">
    <property type="term" value="F:transferase activity"/>
    <property type="evidence" value="ECO:0007669"/>
    <property type="project" value="UniProtKB-KW"/>
</dbReference>
<dbReference type="InterPro" id="IPR016181">
    <property type="entry name" value="Acyl_CoA_acyltransferase"/>
</dbReference>
<comment type="caution">
    <text evidence="2">The sequence shown here is derived from an EMBL/GenBank/DDBJ whole genome shotgun (WGS) entry which is preliminary data.</text>
</comment>
<reference evidence="2 3" key="1">
    <citation type="submission" date="2024-03" db="EMBL/GenBank/DDBJ databases">
        <title>Draft genome sequence of Pseudonocardia sp. DW16-2.</title>
        <authorList>
            <person name="Duangmal K."/>
        </authorList>
    </citation>
    <scope>NUCLEOTIDE SEQUENCE [LARGE SCALE GENOMIC DNA]</scope>
    <source>
        <strain evidence="2 3">DW16-2</strain>
    </source>
</reference>
<dbReference type="PANTHER" id="PTHR43441:SF11">
    <property type="entry name" value="RIBOSOMAL-PROTEIN-SERINE ACETYLTRANSFERASE"/>
    <property type="match status" value="1"/>
</dbReference>
<organism evidence="2 3">
    <name type="scientific">Pseudonocardia spirodelae</name>
    <dbReference type="NCBI Taxonomy" id="3133431"/>
    <lineage>
        <taxon>Bacteria</taxon>
        <taxon>Bacillati</taxon>
        <taxon>Actinomycetota</taxon>
        <taxon>Actinomycetes</taxon>
        <taxon>Pseudonocardiales</taxon>
        <taxon>Pseudonocardiaceae</taxon>
        <taxon>Pseudonocardia</taxon>
    </lineage>
</organism>
<dbReference type="Gene3D" id="3.40.630.30">
    <property type="match status" value="1"/>
</dbReference>
<dbReference type="SUPFAM" id="SSF55729">
    <property type="entry name" value="Acyl-CoA N-acyltransferases (Nat)"/>
    <property type="match status" value="1"/>
</dbReference>
<keyword evidence="2" id="KW-0808">Transferase</keyword>
<dbReference type="EMBL" id="JBBJUP010000005">
    <property type="protein sequence ID" value="MEJ8278773.1"/>
    <property type="molecule type" value="Genomic_DNA"/>
</dbReference>
<dbReference type="RefSeq" id="WP_340287387.1">
    <property type="nucleotide sequence ID" value="NZ_JBBJUP010000005.1"/>
</dbReference>
<dbReference type="Proteomes" id="UP001364211">
    <property type="component" value="Unassembled WGS sequence"/>
</dbReference>
<dbReference type="PANTHER" id="PTHR43441">
    <property type="entry name" value="RIBOSOMAL-PROTEIN-SERINE ACETYLTRANSFERASE"/>
    <property type="match status" value="1"/>
</dbReference>
<sequence>MDVLPAPIDPVPDPWPMAGLVLRTPRLELRIEDDASLRELVTAVHVSGIHPASEMPFRMPWTEADPRYLGRGMLQYAWSNRVRASPEWWTLAFVVRAGGRVIGLQDVVGDRFGVRREVATGSYLVRHAQGRGHGTEMRAAVLAFAFDHLGAHSARSEYTAGNGASAAVSARLGYRPDGTTTLVQRGARVTEQRLLLERDGFVRPDWMTAVEGYTPGLAEFLGTDRPRAD</sequence>
<gene>
    <name evidence="2" type="ORF">WJX68_07500</name>
</gene>
<accession>A0ABU8T4B0</accession>
<name>A0ABU8T4B0_9PSEU</name>
<evidence type="ECO:0000313" key="3">
    <source>
        <dbReference type="Proteomes" id="UP001364211"/>
    </source>
</evidence>
<feature type="domain" description="N-acetyltransferase" evidence="1">
    <location>
        <begin position="73"/>
        <end position="175"/>
    </location>
</feature>
<protein>
    <submittedName>
        <fullName evidence="2">GNAT family protein</fullName>
        <ecNumber evidence="2">2.-.-.-</ecNumber>
    </submittedName>
</protein>
<dbReference type="InterPro" id="IPR051908">
    <property type="entry name" value="Ribosomal_N-acetyltransferase"/>
</dbReference>
<dbReference type="EC" id="2.-.-.-" evidence="2"/>
<dbReference type="InterPro" id="IPR000182">
    <property type="entry name" value="GNAT_dom"/>
</dbReference>
<proteinExistence type="predicted"/>
<dbReference type="Pfam" id="PF13302">
    <property type="entry name" value="Acetyltransf_3"/>
    <property type="match status" value="1"/>
</dbReference>
<keyword evidence="3" id="KW-1185">Reference proteome</keyword>